<dbReference type="RefSeq" id="WP_224828240.1">
    <property type="nucleotide sequence ID" value="NZ_JAIVEF010000005.1"/>
</dbReference>
<name>A0ABD5QB99_9EURY</name>
<dbReference type="AlphaFoldDB" id="A0ABD5QB99"/>
<accession>A0ABD5QB99</accession>
<dbReference type="SUPFAM" id="SSF47794">
    <property type="entry name" value="Rad51 N-terminal domain-like"/>
    <property type="match status" value="1"/>
</dbReference>
<evidence type="ECO:0000313" key="2">
    <source>
        <dbReference type="EMBL" id="MFC4986983.1"/>
    </source>
</evidence>
<sequence length="217" mass="21874">MVLLQKIKALLGLGDSEGTDGEDREVGVTVERSGSTDDAATTGTTGPATADEPDGSDELAEGVPDETVLGEESVEIEETGSEPDPDDPLADEEADDPLEDADDSAGEPEDAAAAGADAAGSTGSITEPADSPEEATEPAEATGPSEEDAVPEPEADAGDDQPVETIKGIGPAYAERLADAGVETVGDLAAADSEELAAETGIAPTRVQGWIDRVNSR</sequence>
<dbReference type="Gene3D" id="1.10.150.20">
    <property type="entry name" value="5' to 3' exonuclease, C-terminal subdomain"/>
    <property type="match status" value="1"/>
</dbReference>
<dbReference type="Proteomes" id="UP001595925">
    <property type="component" value="Unassembled WGS sequence"/>
</dbReference>
<reference evidence="2 3" key="1">
    <citation type="journal article" date="2019" name="Int. J. Syst. Evol. Microbiol.">
        <title>The Global Catalogue of Microorganisms (GCM) 10K type strain sequencing project: providing services to taxonomists for standard genome sequencing and annotation.</title>
        <authorList>
            <consortium name="The Broad Institute Genomics Platform"/>
            <consortium name="The Broad Institute Genome Sequencing Center for Infectious Disease"/>
            <person name="Wu L."/>
            <person name="Ma J."/>
        </authorList>
    </citation>
    <scope>NUCLEOTIDE SEQUENCE [LARGE SCALE GENOMIC DNA]</scope>
    <source>
        <strain evidence="2 3">CGMCC 1.15824</strain>
    </source>
</reference>
<feature type="compositionally biased region" description="Low complexity" evidence="1">
    <location>
        <begin position="111"/>
        <end position="120"/>
    </location>
</feature>
<dbReference type="Pfam" id="PF14520">
    <property type="entry name" value="HHH_5"/>
    <property type="match status" value="1"/>
</dbReference>
<proteinExistence type="predicted"/>
<comment type="caution">
    <text evidence="2">The sequence shown here is derived from an EMBL/GenBank/DDBJ whole genome shotgun (WGS) entry which is preliminary data.</text>
</comment>
<dbReference type="EMBL" id="JBHSJG010000014">
    <property type="protein sequence ID" value="MFC4986983.1"/>
    <property type="molecule type" value="Genomic_DNA"/>
</dbReference>
<feature type="compositionally biased region" description="Acidic residues" evidence="1">
    <location>
        <begin position="145"/>
        <end position="162"/>
    </location>
</feature>
<feature type="compositionally biased region" description="Acidic residues" evidence="1">
    <location>
        <begin position="51"/>
        <end position="110"/>
    </location>
</feature>
<feature type="region of interest" description="Disordered" evidence="1">
    <location>
        <begin position="11"/>
        <end position="169"/>
    </location>
</feature>
<dbReference type="InterPro" id="IPR010995">
    <property type="entry name" value="DNA_repair_Rad51/TF_NusA_a-hlx"/>
</dbReference>
<organism evidence="2 3">
    <name type="scientific">Saliphagus infecundisoli</name>
    <dbReference type="NCBI Taxonomy" id="1849069"/>
    <lineage>
        <taxon>Archaea</taxon>
        <taxon>Methanobacteriati</taxon>
        <taxon>Methanobacteriota</taxon>
        <taxon>Stenosarchaea group</taxon>
        <taxon>Halobacteria</taxon>
        <taxon>Halobacteriales</taxon>
        <taxon>Natrialbaceae</taxon>
        <taxon>Saliphagus</taxon>
    </lineage>
</organism>
<evidence type="ECO:0000313" key="3">
    <source>
        <dbReference type="Proteomes" id="UP001595925"/>
    </source>
</evidence>
<feature type="compositionally biased region" description="Low complexity" evidence="1">
    <location>
        <begin position="36"/>
        <end position="50"/>
    </location>
</feature>
<protein>
    <submittedName>
        <fullName evidence="2">Helix-hairpin-helix domain-containing protein</fullName>
    </submittedName>
</protein>
<gene>
    <name evidence="2" type="ORF">ACFPFO_04190</name>
</gene>
<keyword evidence="3" id="KW-1185">Reference proteome</keyword>
<evidence type="ECO:0000256" key="1">
    <source>
        <dbReference type="SAM" id="MobiDB-lite"/>
    </source>
</evidence>